<proteinExistence type="predicted"/>
<dbReference type="PRINTS" id="PR00313">
    <property type="entry name" value="CABNDNGRPT"/>
</dbReference>
<dbReference type="SUPFAM" id="SSF49313">
    <property type="entry name" value="Cadherin-like"/>
    <property type="match status" value="1"/>
</dbReference>
<evidence type="ECO:0000256" key="3">
    <source>
        <dbReference type="ARBA" id="ARBA00022729"/>
    </source>
</evidence>
<dbReference type="Gene3D" id="2.130.10.130">
    <property type="entry name" value="Integrin alpha, N-terminal"/>
    <property type="match status" value="4"/>
</dbReference>
<dbReference type="InterPro" id="IPR015919">
    <property type="entry name" value="Cadherin-like_sf"/>
</dbReference>
<accession>A0A977L1Q0</accession>
<comment type="subcellular location">
    <subcellularLocation>
        <location evidence="1">Secreted</location>
    </subcellularLocation>
</comment>
<dbReference type="SUPFAM" id="SSF51120">
    <property type="entry name" value="beta-Roll"/>
    <property type="match status" value="9"/>
</dbReference>
<keyword evidence="4" id="KW-0677">Repeat</keyword>
<dbReference type="InterPro" id="IPR028994">
    <property type="entry name" value="Integrin_alpha_N"/>
</dbReference>
<dbReference type="CDD" id="cd11304">
    <property type="entry name" value="Cadherin_repeat"/>
    <property type="match status" value="1"/>
</dbReference>
<dbReference type="PROSITE" id="PS00330">
    <property type="entry name" value="HEMOLYSIN_CALCIUM"/>
    <property type="match status" value="8"/>
</dbReference>
<keyword evidence="2" id="KW-0964">Secreted</keyword>
<dbReference type="SUPFAM" id="SSF117074">
    <property type="entry name" value="Hypothetical protein PA1324"/>
    <property type="match status" value="1"/>
</dbReference>
<dbReference type="InterPro" id="IPR013517">
    <property type="entry name" value="FG-GAP"/>
</dbReference>
<dbReference type="SMART" id="SM00191">
    <property type="entry name" value="Int_alpha"/>
    <property type="match status" value="7"/>
</dbReference>
<evidence type="ECO:0000256" key="5">
    <source>
        <dbReference type="ARBA" id="ARBA00023180"/>
    </source>
</evidence>
<feature type="domain" description="Cadherin" evidence="6">
    <location>
        <begin position="2001"/>
        <end position="2105"/>
    </location>
</feature>
<evidence type="ECO:0000256" key="2">
    <source>
        <dbReference type="ARBA" id="ARBA00022525"/>
    </source>
</evidence>
<reference evidence="7" key="1">
    <citation type="submission" date="2021-04" db="EMBL/GenBank/DDBJ databases">
        <title>Genome sequence of Woronichinia naegeliana from Washington state freshwater lake bloom.</title>
        <authorList>
            <person name="Dreher T.W."/>
        </authorList>
    </citation>
    <scope>NUCLEOTIDE SEQUENCE</scope>
    <source>
        <strain evidence="7">WA131</strain>
    </source>
</reference>
<sequence length="3398" mass="349608">MGTAKGAYAISTNKIYLSDAFISSASQQSLEAVILEEFGHFVDAQVNATDTLGDEGELFSDLVRGVSLSAAELGRIQAEDDHAVIVVDGQEVAIEQSAVISISPSTIPKGFVINATLPGGTARLGRVVKGNGDINGDGFNDFVALAPDENLFHGILYVFYGGNDPNTLSIIPSTAINLNSSFADQIAVSLGDIDGDSFDDIIIGDSATSNNPGGGVHVIFGDFITTNIATSVTSLNGSNGFTFYDGGNTSGSLGTSVSAGDVNNDGKDDVIIGDLFAAGTDGQVHVIFGGNPSLSSSSGTVDISTLALNTDFLKINAPSGSSGGLGASVSVGNIDGTAGKDIIIGAPFSSVNQGKTYVVFGDNTIYGTPSSINTNLSLLSGSNGFSFDGGSLPPEFLGYKVSSVGDIDKDNYDDLLVTAPGNSTGSSTSNPLRYVLFGNSTFTPNITSSSITSPNGFRITGLDDPNLFNTFEEAISAAGDINHDNIEDFIIAQAYKDTSGLVDSGLVTVVYGKDRNGSTPFGSTLNLATLGINDGWSVQISGLTAGDLTGLSVSNGGDITGDGIDDFLIGAPGANGGDGRVYVVAGHPTNVPIPETTVDFYPSYVYGNGVDPANSLYGYNDLGKRLIGENHKFVVTFDNVASSPGNIGYQPFFDIFLDTNGADGPANPDGFDTTFGTNGIQVTALSDAYYPVNPVTGQPSGANTINYLPNILTSTIYLGTGANAGDLMVLHPYDSVPINLTATLPSLPTDIGVGDTLYVVPLFTQSFAPDQQPLKFEVEVKISDKADYLDPNNLPIPPADTKLTVATRGGFKTGNGIANTPIFDTTATDDSLEPQLFRVWKTFNNGFDYGKIITGENFGGRYDIFIDVAPGQTINTLNMSDTLFKDILFTNLASTNATSWSYSPTGVPGGTVTASFGNITGVNGQVDASLSFDVNIGLKDNLPVDVLNPNTADDVVADNDAFVTAALWTPIDTNDLPRSNLTEDLGDIDNSISELAIGVRKSYSIVQDNKAVGLSPGDVIEYTLDFAVSDYFAFGNVVLNDSFSDGQAFDTSFAPFFKVTEHNITTGGNFAIGNYSVTNPGTNGTVNFNLSSQLLASGADTKLLGGKIGNSGGYTGNFGQTTGIIKFRTVIQEDFATQFPSGDSSVDNGDYLSNNVSITGNVLKVNTLTPTGFNESDSSGVGLLLPRGQYSNYGVSVYAINGLTPGNVVVAGDLVTYRIQYTIPFGDIEKLNFVSELPFPVFDLSLFDTTQIYNTGTPGLPNLNQVSYLPSDTVHTFTTLNPNGSVTPTLSVDVQNNKLQIDYGTFDDPTTNLTPVTVDLIYTLKVGNQPTQNNLLTNIVYELESSTNAGDRLFYNFASLQLGQPQLSIQKGVVATTESAITQAVYSQFFPVVGSPPTVNFQNPGATGTQAFNGTINSSLLATNNYFDSDVTAYLNRTTPSDKVTYAIIVENTGSTGAYDVLIKDALPLGYTVSDVSNLKVTDGAGTAIGYTGTLFSTTGITLNNGSGGSIKQNNLLSGDNIAVITYDLTIQDGGSLPPNQTVLTNQAILEEYAASPGGAKFLPGSLQLTDNAKVQTQFYLQDQFLAFRNGLGGILANQIFNAFNYQQGNLLNYHVVVRKGSPTGLVVYDSAIPFSSSQNPFVSINPATLQFQFQNSLGAFGIGAPTYYVTVEISDADPLNNPSLSLPYDAIDSFLFRILPNGLVINNYIAGATVFFDVNKNGILDTGEVQTSTDEQGKYAFAVDLLPLYDTNSNGILDPTEGQIVAIGGINTATGLAQTTPLIASADASVLSPLTTILNQLINSGLTKEQANSLLVQSLGISNTIDINNFDPILAINNNEAGAVSAYAEYTQIAILVNALTEVASQFSTTSRNDNFNKIVPAIATQIQAGSLDLTNQNQINAIIAKAGVFSPSNASIAQGIAQVIAEINQCVATFAANSPTTSLENQFAQAESVLSAVAQDFSAVAQGTKTITQAVEENIGTALKQQITNAVVNSANPTDIALSNASVFESQPVNTSVGTLTSVDPDSNSFTYSLIAGSGDTDNALFTIAGNQLKTNAIFDYETKNSYSIRVLTSDGNGGVYSKQFTINITDSANDIFTITPQKDIIDALDGDDTVTGTFANLQQQDSIKGGTGIDTLVITEGTTSNAVTINASNTTNQLNITNTTINGFERFDLSGFLGKVTYTGTTANDWVATGAGADVLNGGTGVDTLIGGLGNDVYQVDSTTDVITENANEGTDTIQSSVTYTIASLPNIENLTLTGSSVINGTGNTGNNVLTGNTANNTLNSGDGNDILNGSTGVDTLIGGLGNDVYQVDSTTDIITENANEGTDTIQSSVTYTIASLPNIENLTLTGSSVINGTGNAGNNILTGNTANNTLNSGDGNDTLNGGTGVDTLIGGLGDDVYQVDSTTDIITENASAGTDTIQSSVTFSLAAFPNIENLTLTGSSVINGTGNAANNILTGNTANNTLNSGAGNDTLNGGTGVDTLIGGLGDDIYQVDSTTDVITENANEGTDTIQSSVTYTIASLPNIENLTLTGSSVINGTGNAANNILTGNTADNTLNGGTGVDTLIGGLGNDIYQVDSTTDVITENANEGTDTIQSSVTYTIASLPNIENLTLTGSSVINGTGNAGNNILTGNTANNTLNSGDGNDTLNGGTGVDTLIGGLGDDVYQVDSTTDIITENASAGTDTIQSSVTYTIASLPNIENLTLTGSSVINGTGNAANNILTGNTANNTLNSGDGNDTLNGGTGVDTLIGGLGDDIYQVDSTTDIITENANEGTDTIQSSVTFSLASLVNVENLTLTGSNAINGVGNASNNILTGNTANNLLDGGTGIDTLIGGAGDDTYVVDNATDVITENANEGTDTIQSSVTFSLASLVNVENLTLTGSNAINGAGNASNNILTGNTANNILDGGTGIDTLIGGTGDDTYVVDNATDIITENANEGTDTIQSSVTYTIASLPNIENLTLTGSSVINGTGNAANNILTGNTANNTLNGGDGNDTLNGGTGVDALIGGLGNDIYQVDSTTDVITENANEGTDTIQSSVTYTISSLPNIENLTLTGSSAINGTGNAGNNILTGNTANNTLNGSTGVDTLIGGLGNDIYQVDSTTDIITENANEGTDTIQSSVTFSLATVVNIENLTLTGASSISATGDSGNNVLTGNTGNNTIDGGAGADTLNGGAGIDTLNGGTGNDIYVVDSTTDIILEGAGAGTDTVQSSVTFSLQVFPDIENLTLTGANAINGTGNSGNNVLTGNTGNNVLIGGTGNDILTGGSGKDTLTGGTGTDRFVFTSLADSLLAGYDVISDYTIGEQIDAPPTVAAVVLNTSSGIAASLAAADISSALGVFAANTAKAFTVTGQSGTFLAFNDATAAFNAATDSIVQLSGYNISAANTVTIV</sequence>
<dbReference type="InterPro" id="IPR011049">
    <property type="entry name" value="Serralysin-like_metalloprot_C"/>
</dbReference>
<evidence type="ECO:0000256" key="1">
    <source>
        <dbReference type="ARBA" id="ARBA00004613"/>
    </source>
</evidence>
<dbReference type="GO" id="GO:0005576">
    <property type="term" value="C:extracellular region"/>
    <property type="evidence" value="ECO:0007669"/>
    <property type="project" value="UniProtKB-SubCell"/>
</dbReference>
<name>A0A977L1Q0_9CYAN</name>
<dbReference type="Gene3D" id="2.60.40.60">
    <property type="entry name" value="Cadherins"/>
    <property type="match status" value="1"/>
</dbReference>
<dbReference type="InterPro" id="IPR048165">
    <property type="entry name" value="Bluetail_dom"/>
</dbReference>
<dbReference type="NCBIfam" id="NF041519">
    <property type="entry name" value="bluetail"/>
    <property type="match status" value="1"/>
</dbReference>
<dbReference type="InterPro" id="IPR002126">
    <property type="entry name" value="Cadherin-like_dom"/>
</dbReference>
<dbReference type="InterPro" id="IPR006626">
    <property type="entry name" value="PbH1"/>
</dbReference>
<dbReference type="InterPro" id="IPR050557">
    <property type="entry name" value="RTX_toxin/Mannuronan_C5-epim"/>
</dbReference>
<dbReference type="InterPro" id="IPR013519">
    <property type="entry name" value="Int_alpha_beta-p"/>
</dbReference>
<dbReference type="PROSITE" id="PS00018">
    <property type="entry name" value="EF_HAND_1"/>
    <property type="match status" value="1"/>
</dbReference>
<dbReference type="Proteomes" id="UP001065613">
    <property type="component" value="Chromosome"/>
</dbReference>
<dbReference type="GO" id="GO:0007156">
    <property type="term" value="P:homophilic cell adhesion via plasma membrane adhesion molecules"/>
    <property type="evidence" value="ECO:0007669"/>
    <property type="project" value="InterPro"/>
</dbReference>
<keyword evidence="5" id="KW-0325">Glycoprotein</keyword>
<evidence type="ECO:0000313" key="7">
    <source>
        <dbReference type="EMBL" id="UXE63874.1"/>
    </source>
</evidence>
<dbReference type="SMART" id="SM00710">
    <property type="entry name" value="PbH1"/>
    <property type="match status" value="10"/>
</dbReference>
<dbReference type="PANTHER" id="PTHR38340">
    <property type="entry name" value="S-LAYER PROTEIN"/>
    <property type="match status" value="1"/>
</dbReference>
<dbReference type="PROSITE" id="PS50268">
    <property type="entry name" value="CADHERIN_2"/>
    <property type="match status" value="1"/>
</dbReference>
<keyword evidence="3" id="KW-0732">Signal</keyword>
<dbReference type="PROSITE" id="PS51470">
    <property type="entry name" value="FG_GAP"/>
    <property type="match status" value="2"/>
</dbReference>
<dbReference type="KEGG" id="wna:KA717_15750"/>
<dbReference type="InterPro" id="IPR001343">
    <property type="entry name" value="Hemolysn_Ca-bd"/>
</dbReference>
<dbReference type="SUPFAM" id="SSF69318">
    <property type="entry name" value="Integrin alpha N-terminal domain"/>
    <property type="match status" value="2"/>
</dbReference>
<dbReference type="EMBL" id="CP073041">
    <property type="protein sequence ID" value="UXE63874.1"/>
    <property type="molecule type" value="Genomic_DNA"/>
</dbReference>
<evidence type="ECO:0000259" key="6">
    <source>
        <dbReference type="PROSITE" id="PS50268"/>
    </source>
</evidence>
<protein>
    <recommendedName>
        <fullName evidence="6">Cadherin domain-containing protein</fullName>
    </recommendedName>
</protein>
<dbReference type="PANTHER" id="PTHR38340:SF1">
    <property type="entry name" value="S-LAYER PROTEIN"/>
    <property type="match status" value="1"/>
</dbReference>
<dbReference type="InterPro" id="IPR018247">
    <property type="entry name" value="EF_Hand_1_Ca_BS"/>
</dbReference>
<dbReference type="Pfam" id="PF00028">
    <property type="entry name" value="Cadherin"/>
    <property type="match status" value="1"/>
</dbReference>
<dbReference type="Pfam" id="PF01839">
    <property type="entry name" value="FG-GAP"/>
    <property type="match status" value="3"/>
</dbReference>
<dbReference type="GO" id="GO:0016020">
    <property type="term" value="C:membrane"/>
    <property type="evidence" value="ECO:0007669"/>
    <property type="project" value="InterPro"/>
</dbReference>
<dbReference type="Gene3D" id="2.150.10.10">
    <property type="entry name" value="Serralysin-like metalloprotease, C-terminal"/>
    <property type="match status" value="9"/>
</dbReference>
<organism evidence="7">
    <name type="scientific">Woronichinia naegeliana WA131</name>
    <dbReference type="NCBI Taxonomy" id="2824559"/>
    <lineage>
        <taxon>Bacteria</taxon>
        <taxon>Bacillati</taxon>
        <taxon>Cyanobacteriota</taxon>
        <taxon>Cyanophyceae</taxon>
        <taxon>Synechococcales</taxon>
        <taxon>Coelosphaeriaceae</taxon>
        <taxon>Woronichinia</taxon>
    </lineage>
</organism>
<dbReference type="Pfam" id="PF00353">
    <property type="entry name" value="HemolysinCabind"/>
    <property type="match status" value="13"/>
</dbReference>
<dbReference type="GO" id="GO:0005509">
    <property type="term" value="F:calcium ion binding"/>
    <property type="evidence" value="ECO:0007669"/>
    <property type="project" value="InterPro"/>
</dbReference>
<gene>
    <name evidence="7" type="ORF">KA717_15750</name>
</gene>
<evidence type="ECO:0000256" key="4">
    <source>
        <dbReference type="ARBA" id="ARBA00022737"/>
    </source>
</evidence>
<dbReference type="InterPro" id="IPR018511">
    <property type="entry name" value="Hemolysin-typ_Ca-bd_CS"/>
</dbReference>